<feature type="region of interest" description="Disordered" evidence="1">
    <location>
        <begin position="162"/>
        <end position="189"/>
    </location>
</feature>
<dbReference type="PANTHER" id="PTHR28037">
    <property type="entry name" value="ALCOHOL O-ACETYLTRANSFERASE 1-RELATED"/>
    <property type="match status" value="1"/>
</dbReference>
<dbReference type="PANTHER" id="PTHR28037:SF1">
    <property type="entry name" value="ALCOHOL O-ACETYLTRANSFERASE 1-RELATED"/>
    <property type="match status" value="1"/>
</dbReference>
<dbReference type="InterPro" id="IPR052058">
    <property type="entry name" value="Alcohol_O-acetyltransferase"/>
</dbReference>
<reference evidence="2 3" key="1">
    <citation type="journal article" date="2015" name="Mol. Plant Microbe Interact.">
        <title>Genome, transcriptome, and functional analyses of Penicillium expansum provide new insights into secondary metabolism and pathogenicity.</title>
        <authorList>
            <person name="Ballester A.R."/>
            <person name="Marcet-Houben M."/>
            <person name="Levin E."/>
            <person name="Sela N."/>
            <person name="Selma-Lazaro C."/>
            <person name="Carmona L."/>
            <person name="Wisniewski M."/>
            <person name="Droby S."/>
            <person name="Gonzalez-Candelas L."/>
            <person name="Gabaldon T."/>
        </authorList>
    </citation>
    <scope>NUCLEOTIDE SEQUENCE [LARGE SCALE GENOMIC DNA]</scope>
    <source>
        <strain evidence="2 3">PHI-1</strain>
    </source>
</reference>
<accession>A0A0A2L6Y9</accession>
<dbReference type="AlphaFoldDB" id="A0A0A2L6Y9"/>
<protein>
    <recommendedName>
        <fullName evidence="4">Alcohol acetyltransferase</fullName>
    </recommendedName>
</protein>
<dbReference type="EMBL" id="JQGA01000443">
    <property type="protein sequence ID" value="KGO75709.1"/>
    <property type="molecule type" value="Genomic_DNA"/>
</dbReference>
<evidence type="ECO:0008006" key="4">
    <source>
        <dbReference type="Google" id="ProtNLM"/>
    </source>
</evidence>
<dbReference type="OrthoDB" id="2150604at2759"/>
<evidence type="ECO:0000256" key="1">
    <source>
        <dbReference type="SAM" id="MobiDB-lite"/>
    </source>
</evidence>
<evidence type="ECO:0000313" key="2">
    <source>
        <dbReference type="EMBL" id="KGO75709.1"/>
    </source>
</evidence>
<feature type="region of interest" description="Disordered" evidence="1">
    <location>
        <begin position="1"/>
        <end position="27"/>
    </location>
</feature>
<organism evidence="2 3">
    <name type="scientific">Penicillium italicum</name>
    <name type="common">Blue mold</name>
    <dbReference type="NCBI Taxonomy" id="40296"/>
    <lineage>
        <taxon>Eukaryota</taxon>
        <taxon>Fungi</taxon>
        <taxon>Dikarya</taxon>
        <taxon>Ascomycota</taxon>
        <taxon>Pezizomycotina</taxon>
        <taxon>Eurotiomycetes</taxon>
        <taxon>Eurotiomycetidae</taxon>
        <taxon>Eurotiales</taxon>
        <taxon>Aspergillaceae</taxon>
        <taxon>Penicillium</taxon>
    </lineage>
</organism>
<dbReference type="PhylomeDB" id="A0A0A2L6Y9"/>
<dbReference type="GO" id="GO:0008080">
    <property type="term" value="F:N-acetyltransferase activity"/>
    <property type="evidence" value="ECO:0007669"/>
    <property type="project" value="TreeGrafter"/>
</dbReference>
<name>A0A0A2L6Y9_PENIT</name>
<proteinExistence type="predicted"/>
<evidence type="ECO:0000313" key="3">
    <source>
        <dbReference type="Proteomes" id="UP000030104"/>
    </source>
</evidence>
<dbReference type="STRING" id="40296.A0A0A2L6Y9"/>
<dbReference type="Proteomes" id="UP000030104">
    <property type="component" value="Unassembled WGS sequence"/>
</dbReference>
<comment type="caution">
    <text evidence="2">The sequence shown here is derived from an EMBL/GenBank/DDBJ whole genome shotgun (WGS) entry which is preliminary data.</text>
</comment>
<feature type="compositionally biased region" description="Polar residues" evidence="1">
    <location>
        <begin position="162"/>
        <end position="185"/>
    </location>
</feature>
<dbReference type="HOGENOM" id="CLU_622721_0_0_1"/>
<sequence>MLWSPIDENDRHTATEDPTLDPPTGHANTVTAAYYHRSATLPLESLQPLVHDALSRVMLQLPAMGAIFDHAVQFIQLRDGRDEEVDALVEEQQNMRFPEPYEKVPCWRLIIAYTSGRRSVSDMVACFVVSEPARDQMCGMDFHRSFSAALLLVNKAKLSKQPSEYPSANSSERLSNSWQGKQTSHTQRHSRFKAVTLGATDTARLLVACVTSKTNLTCVMQAVLAASLFANIHSEFSTLRTAGQISPTHIMGNPSATPCSRYITTHNRAQGWHMTSIWNEGRRIHTASKAELGGKTRSNSRLGFLRREGGYTLCDTKDIGKTSGVSVAVSSMESFQNSKSQQCEKQQEWQTGRMMSSNDSNEISAALSVTLVVGGDGCLTLGFSWLEGDFEDVWLDQVIVNMRRLIGELLHTNGATQTETLPWGGSVSRLIYMVRNLMLE</sequence>
<keyword evidence="3" id="KW-1185">Reference proteome</keyword>
<gene>
    <name evidence="2" type="ORF">PITC_030610</name>
</gene>